<gene>
    <name evidence="2" type="ordered locus">PCC7424_0902</name>
</gene>
<sequence length="283" mass="33362">MSPKKLSDKSKNKPERSYKNRRVNTRETRQRFLIVSQGEKTEPNYFETFQTLIKSVVDIEGLQQFLDNCLLPNSFEDENREFFREVAALKGQSVEETLDEMMAGRKNYLEAVKTSIEFKNGIPTDINKYVEKLKKLSEGIESCWDIFSLESRNFFMNLAYDFRQASDKVRDWQSFLIRIYLLIPSLKQKENLYKKYRESFFLIPKAVDRAIQLRKDKSTVQLQAKAQDLLKQVKEMPTEFSSLVPTLKHLGKTPEEQIEKNKAAMAWAKARMEEIEKKRNHSY</sequence>
<dbReference type="eggNOG" id="COG2944">
    <property type="taxonomic scope" value="Bacteria"/>
</dbReference>
<dbReference type="EMBL" id="CP001291">
    <property type="protein sequence ID" value="ACK69358.1"/>
    <property type="molecule type" value="Genomic_DNA"/>
</dbReference>
<dbReference type="KEGG" id="cyc:PCC7424_0902"/>
<keyword evidence="3" id="KW-1185">Reference proteome</keyword>
<dbReference type="HOGENOM" id="CLU_085647_0_0_3"/>
<reference evidence="3" key="1">
    <citation type="journal article" date="2011" name="MBio">
        <title>Novel metabolic attributes of the genus Cyanothece, comprising a group of unicellular nitrogen-fixing Cyanobacteria.</title>
        <authorList>
            <person name="Bandyopadhyay A."/>
            <person name="Elvitigala T."/>
            <person name="Welsh E."/>
            <person name="Stockel J."/>
            <person name="Liberton M."/>
            <person name="Min H."/>
            <person name="Sherman L.A."/>
            <person name="Pakrasi H.B."/>
        </authorList>
    </citation>
    <scope>NUCLEOTIDE SEQUENCE [LARGE SCALE GENOMIC DNA]</scope>
    <source>
        <strain evidence="3">PCC 7424</strain>
    </source>
</reference>
<organism evidence="2 3">
    <name type="scientific">Gloeothece citriformis (strain PCC 7424)</name>
    <name type="common">Cyanothece sp. (strain PCC 7424)</name>
    <dbReference type="NCBI Taxonomy" id="65393"/>
    <lineage>
        <taxon>Bacteria</taxon>
        <taxon>Bacillati</taxon>
        <taxon>Cyanobacteriota</taxon>
        <taxon>Cyanophyceae</taxon>
        <taxon>Oscillatoriophycideae</taxon>
        <taxon>Chroococcales</taxon>
        <taxon>Aphanothecaceae</taxon>
        <taxon>Gloeothece</taxon>
        <taxon>Gloeothece citriformis</taxon>
    </lineage>
</organism>
<accession>B7KIF2</accession>
<feature type="region of interest" description="Disordered" evidence="1">
    <location>
        <begin position="1"/>
        <end position="23"/>
    </location>
</feature>
<evidence type="ECO:0000256" key="1">
    <source>
        <dbReference type="SAM" id="MobiDB-lite"/>
    </source>
</evidence>
<dbReference type="RefSeq" id="WP_012598305.1">
    <property type="nucleotide sequence ID" value="NC_011729.1"/>
</dbReference>
<dbReference type="STRING" id="65393.PCC7424_0902"/>
<protein>
    <submittedName>
        <fullName evidence="2">Uncharacterized protein</fullName>
    </submittedName>
</protein>
<dbReference type="AlphaFoldDB" id="B7KIF2"/>
<name>B7KIF2_GLOC7</name>
<proteinExistence type="predicted"/>
<evidence type="ECO:0000313" key="3">
    <source>
        <dbReference type="Proteomes" id="UP000002384"/>
    </source>
</evidence>
<evidence type="ECO:0000313" key="2">
    <source>
        <dbReference type="EMBL" id="ACK69358.1"/>
    </source>
</evidence>
<dbReference type="OrthoDB" id="582024at2"/>
<dbReference type="Proteomes" id="UP000002384">
    <property type="component" value="Chromosome"/>
</dbReference>